<evidence type="ECO:0000313" key="2">
    <source>
        <dbReference type="EMBL" id="TYR30809.1"/>
    </source>
</evidence>
<dbReference type="PANTHER" id="PTHR13696">
    <property type="entry name" value="P-LOOP CONTAINING NUCLEOSIDE TRIPHOSPHATE HYDROLASE"/>
    <property type="match status" value="1"/>
</dbReference>
<dbReference type="PIRSF" id="PIRSF009320">
    <property type="entry name" value="Nuc_binding_HP_1000"/>
    <property type="match status" value="1"/>
</dbReference>
<reference evidence="2 3" key="1">
    <citation type="submission" date="2019-08" db="EMBL/GenBank/DDBJ databases">
        <title>Phlebobacter frassis gen. nov. sp. nov., a new member of family Sphingobacteriaceae isolated from sand fly rearing media.</title>
        <authorList>
            <person name="Kakumanu M.L."/>
            <person name="Marayati B.F."/>
            <person name="Wada-Katsumata A."/>
            <person name="Wasserberg G."/>
            <person name="Schal C."/>
            <person name="Apperson C.S."/>
            <person name="Ponnusamy L."/>
        </authorList>
    </citation>
    <scope>NUCLEOTIDE SEQUENCE [LARGE SCALE GENOMIC DNA]</scope>
    <source>
        <strain evidence="2 3">SSI9</strain>
    </source>
</reference>
<comment type="caution">
    <text evidence="2">The sequence shown here is derived from an EMBL/GenBank/DDBJ whole genome shotgun (WGS) entry which is preliminary data.</text>
</comment>
<accession>A0A5D4GSU0</accession>
<organism evidence="2 3">
    <name type="scientific">Sphingobacterium phlebotomi</name>
    <dbReference type="NCBI Taxonomy" id="2605433"/>
    <lineage>
        <taxon>Bacteria</taxon>
        <taxon>Pseudomonadati</taxon>
        <taxon>Bacteroidota</taxon>
        <taxon>Sphingobacteriia</taxon>
        <taxon>Sphingobacteriales</taxon>
        <taxon>Sphingobacteriaceae</taxon>
        <taxon>Sphingobacterium</taxon>
    </lineage>
</organism>
<feature type="domain" description="CobQ/CobB/MinD/ParA nucleotide binding" evidence="1">
    <location>
        <begin position="5"/>
        <end position="164"/>
    </location>
</feature>
<dbReference type="PANTHER" id="PTHR13696:SF96">
    <property type="entry name" value="COBQ_COBB_MIND_PARA NUCLEOTIDE BINDING DOMAIN-CONTAINING PROTEIN"/>
    <property type="match status" value="1"/>
</dbReference>
<gene>
    <name evidence="2" type="ORF">FXV77_21665</name>
</gene>
<evidence type="ECO:0000259" key="1">
    <source>
        <dbReference type="Pfam" id="PF01656"/>
    </source>
</evidence>
<proteinExistence type="predicted"/>
<keyword evidence="3" id="KW-1185">Reference proteome</keyword>
<dbReference type="InterPro" id="IPR027417">
    <property type="entry name" value="P-loop_NTPase"/>
</dbReference>
<dbReference type="RefSeq" id="WP_148921336.1">
    <property type="nucleotide sequence ID" value="NZ_VTAV01000032.1"/>
</dbReference>
<dbReference type="EMBL" id="VTAV01000032">
    <property type="protein sequence ID" value="TYR30809.1"/>
    <property type="molecule type" value="Genomic_DNA"/>
</dbReference>
<dbReference type="CDD" id="cd02042">
    <property type="entry name" value="ParAB_family"/>
    <property type="match status" value="1"/>
</dbReference>
<dbReference type="Gene3D" id="3.40.50.300">
    <property type="entry name" value="P-loop containing nucleotide triphosphate hydrolases"/>
    <property type="match status" value="1"/>
</dbReference>
<dbReference type="SUPFAM" id="SSF52540">
    <property type="entry name" value="P-loop containing nucleoside triphosphate hydrolases"/>
    <property type="match status" value="1"/>
</dbReference>
<dbReference type="AlphaFoldDB" id="A0A5D4GSU0"/>
<name>A0A5D4GSU0_9SPHI</name>
<dbReference type="InterPro" id="IPR050678">
    <property type="entry name" value="DNA_Partitioning_ATPase"/>
</dbReference>
<dbReference type="InterPro" id="IPR002586">
    <property type="entry name" value="CobQ/CobB/MinD/ParA_Nub-bd_dom"/>
</dbReference>
<sequence>MPKIITIAHQKGGVGKSTLAINLAHYFGRNVRTALTDTDPQGSTMQLQGMTQGIDIVPYNKDTFEKDYDVIFVDTPPYLMNNMKPIFMQSDLVIIPTKAGVPDIMAIRATVELVKEAQNEKKDLKAVIVLNMVKPRANITDQAKEQLKEYDLPILSEVGDRVAYTNTFLTGGVHSGSDEMAKKEIEELTKSILELL</sequence>
<protein>
    <submittedName>
        <fullName evidence="2">ParA family protein</fullName>
    </submittedName>
</protein>
<dbReference type="Proteomes" id="UP000322362">
    <property type="component" value="Unassembled WGS sequence"/>
</dbReference>
<dbReference type="Pfam" id="PF01656">
    <property type="entry name" value="CbiA"/>
    <property type="match status" value="1"/>
</dbReference>
<evidence type="ECO:0000313" key="3">
    <source>
        <dbReference type="Proteomes" id="UP000322362"/>
    </source>
</evidence>